<dbReference type="Gene3D" id="3.90.1150.10">
    <property type="entry name" value="Aspartate Aminotransferase, domain 1"/>
    <property type="match status" value="1"/>
</dbReference>
<comment type="similarity">
    <text evidence="2">Belongs to the class-I pyridoxal-phosphate-dependent aminotransferase family.</text>
</comment>
<dbReference type="SUPFAM" id="SSF53383">
    <property type="entry name" value="PLP-dependent transferases"/>
    <property type="match status" value="1"/>
</dbReference>
<dbReference type="PANTHER" id="PTHR45744">
    <property type="entry name" value="TYROSINE AMINOTRANSFERASE"/>
    <property type="match status" value="1"/>
</dbReference>
<evidence type="ECO:0000313" key="7">
    <source>
        <dbReference type="Proteomes" id="UP000694941"/>
    </source>
</evidence>
<dbReference type="NCBIfam" id="TIGR01265">
    <property type="entry name" value="tyr_nico_aTase"/>
    <property type="match status" value="1"/>
</dbReference>
<organism evidence="7 8">
    <name type="scientific">Limulus polyphemus</name>
    <name type="common">Atlantic horseshoe crab</name>
    <dbReference type="NCBI Taxonomy" id="6850"/>
    <lineage>
        <taxon>Eukaryota</taxon>
        <taxon>Metazoa</taxon>
        <taxon>Ecdysozoa</taxon>
        <taxon>Arthropoda</taxon>
        <taxon>Chelicerata</taxon>
        <taxon>Merostomata</taxon>
        <taxon>Xiphosura</taxon>
        <taxon>Limulidae</taxon>
        <taxon>Limulus</taxon>
    </lineage>
</organism>
<evidence type="ECO:0000256" key="2">
    <source>
        <dbReference type="ARBA" id="ARBA00007441"/>
    </source>
</evidence>
<evidence type="ECO:0000259" key="6">
    <source>
        <dbReference type="Pfam" id="PF00155"/>
    </source>
</evidence>
<protein>
    <submittedName>
        <fullName evidence="8">Tyrosine aminotransferase-like</fullName>
    </submittedName>
</protein>
<accession>A0ABM1BF88</accession>
<evidence type="ECO:0000256" key="5">
    <source>
        <dbReference type="ARBA" id="ARBA00022898"/>
    </source>
</evidence>
<keyword evidence="4" id="KW-0808">Transferase</keyword>
<dbReference type="InterPro" id="IPR015424">
    <property type="entry name" value="PyrdxlP-dep_Trfase"/>
</dbReference>
<dbReference type="PANTHER" id="PTHR45744:SF2">
    <property type="entry name" value="TYROSINE AMINOTRANSFERASE"/>
    <property type="match status" value="1"/>
</dbReference>
<dbReference type="GeneID" id="106465145"/>
<dbReference type="RefSeq" id="XP_013780797.1">
    <property type="nucleotide sequence ID" value="XM_013925343.1"/>
</dbReference>
<dbReference type="Gene3D" id="3.40.640.10">
    <property type="entry name" value="Type I PLP-dependent aspartate aminotransferase-like (Major domain)"/>
    <property type="match status" value="1"/>
</dbReference>
<evidence type="ECO:0000256" key="3">
    <source>
        <dbReference type="ARBA" id="ARBA00022576"/>
    </source>
</evidence>
<keyword evidence="7" id="KW-1185">Reference proteome</keyword>
<gene>
    <name evidence="8" type="primary">LOC106465145</name>
</gene>
<feature type="domain" description="Aminotransferase class I/classII large" evidence="6">
    <location>
        <begin position="56"/>
        <end position="264"/>
    </location>
</feature>
<keyword evidence="3" id="KW-0032">Aminotransferase</keyword>
<keyword evidence="5" id="KW-0663">Pyridoxal phosphate</keyword>
<dbReference type="Pfam" id="PF00155">
    <property type="entry name" value="Aminotran_1_2"/>
    <property type="match status" value="1"/>
</dbReference>
<dbReference type="InterPro" id="IPR015421">
    <property type="entry name" value="PyrdxlP-dep_Trfase_major"/>
</dbReference>
<dbReference type="InterPro" id="IPR004839">
    <property type="entry name" value="Aminotransferase_I/II_large"/>
</dbReference>
<name>A0ABM1BF88_LIMPO</name>
<dbReference type="InterPro" id="IPR015422">
    <property type="entry name" value="PyrdxlP-dep_Trfase_small"/>
</dbReference>
<dbReference type="PRINTS" id="PR00753">
    <property type="entry name" value="ACCSYNTHASE"/>
</dbReference>
<reference evidence="8" key="1">
    <citation type="submission" date="2025-08" db="UniProtKB">
        <authorList>
            <consortium name="RefSeq"/>
        </authorList>
    </citation>
    <scope>IDENTIFICATION</scope>
    <source>
        <tissue evidence="8">Muscle</tissue>
    </source>
</reference>
<evidence type="ECO:0000256" key="1">
    <source>
        <dbReference type="ARBA" id="ARBA00001933"/>
    </source>
</evidence>
<sequence length="264" mass="29019">MPSGMLYISPQLHDFQDEFRTRRSWNITPSQLATRSLNVIRDIVENMNISSNPKKHMIPLSIGDPTIFGNLQPCEEIVEAIVESVRSMKFNGYAESTGMEEARQAVATYTSCSGAIIQAKDVILTSGCSQALDMCITALGNTGQNILVPRPGFPLYRTLAEGAGIEIKYYNLVPEQKWEVDLADLENQIDDSTAAIIVNNPSNPCGSVFSRNHLQAILDVAARKLVPIIADEIYEHFVFPGYNYSSIASLSTEIPILSCSGLTK</sequence>
<comment type="cofactor">
    <cofactor evidence="1">
        <name>pyridoxal 5'-phosphate</name>
        <dbReference type="ChEBI" id="CHEBI:597326"/>
    </cofactor>
</comment>
<dbReference type="Proteomes" id="UP000694941">
    <property type="component" value="Unplaced"/>
</dbReference>
<proteinExistence type="inferred from homology"/>
<dbReference type="CDD" id="cd00609">
    <property type="entry name" value="AAT_like"/>
    <property type="match status" value="1"/>
</dbReference>
<evidence type="ECO:0000256" key="4">
    <source>
        <dbReference type="ARBA" id="ARBA00022679"/>
    </source>
</evidence>
<evidence type="ECO:0000313" key="8">
    <source>
        <dbReference type="RefSeq" id="XP_013780797.1"/>
    </source>
</evidence>
<feature type="non-terminal residue" evidence="8">
    <location>
        <position position="264"/>
    </location>
</feature>
<dbReference type="InterPro" id="IPR005958">
    <property type="entry name" value="TyrNic_aminoTrfase"/>
</dbReference>